<dbReference type="AlphaFoldDB" id="A0A1E8FHU7"/>
<gene>
    <name evidence="2" type="ORF">BFC17_17445</name>
</gene>
<dbReference type="InterPro" id="IPR027417">
    <property type="entry name" value="P-loop_NTPase"/>
</dbReference>
<name>A0A1E8FHU7_9ALTE</name>
<dbReference type="PANTHER" id="PTHR42759">
    <property type="entry name" value="MOXR FAMILY PROTEIN"/>
    <property type="match status" value="1"/>
</dbReference>
<proteinExistence type="predicted"/>
<evidence type="ECO:0000313" key="3">
    <source>
        <dbReference type="Proteomes" id="UP000176037"/>
    </source>
</evidence>
<dbReference type="Proteomes" id="UP000176037">
    <property type="component" value="Unassembled WGS sequence"/>
</dbReference>
<dbReference type="InterPro" id="IPR003959">
    <property type="entry name" value="ATPase_AAA_core"/>
</dbReference>
<comment type="caution">
    <text evidence="2">The sequence shown here is derived from an EMBL/GenBank/DDBJ whole genome shotgun (WGS) entry which is preliminary data.</text>
</comment>
<reference evidence="2 3" key="1">
    <citation type="submission" date="2016-09" db="EMBL/GenBank/DDBJ databases">
        <title>Alteromonas lipolytica, a new species isolated from sea water.</title>
        <authorList>
            <person name="Wu Y.-H."/>
            <person name="Cheng H."/>
            <person name="Xu X.-W."/>
        </authorList>
    </citation>
    <scope>NUCLEOTIDE SEQUENCE [LARGE SCALE GENOMIC DNA]</scope>
    <source>
        <strain evidence="2 3">JW12</strain>
    </source>
</reference>
<evidence type="ECO:0000313" key="2">
    <source>
        <dbReference type="EMBL" id="OFI35316.1"/>
    </source>
</evidence>
<dbReference type="GO" id="GO:0016887">
    <property type="term" value="F:ATP hydrolysis activity"/>
    <property type="evidence" value="ECO:0007669"/>
    <property type="project" value="InterPro"/>
</dbReference>
<dbReference type="CDD" id="cd00009">
    <property type="entry name" value="AAA"/>
    <property type="match status" value="1"/>
</dbReference>
<keyword evidence="3" id="KW-1185">Reference proteome</keyword>
<dbReference type="RefSeq" id="WP_070176234.1">
    <property type="nucleotide sequence ID" value="NZ_BMJR01000001.1"/>
</dbReference>
<protein>
    <submittedName>
        <fullName evidence="2">AAA family ATPase</fullName>
    </submittedName>
</protein>
<dbReference type="InterPro" id="IPR003593">
    <property type="entry name" value="AAA+_ATPase"/>
</dbReference>
<dbReference type="InterPro" id="IPR050764">
    <property type="entry name" value="CbbQ/NirQ/NorQ/GpvN"/>
</dbReference>
<dbReference type="EMBL" id="MJIC01000010">
    <property type="protein sequence ID" value="OFI35316.1"/>
    <property type="molecule type" value="Genomic_DNA"/>
</dbReference>
<evidence type="ECO:0000259" key="1">
    <source>
        <dbReference type="SMART" id="SM00382"/>
    </source>
</evidence>
<dbReference type="OrthoDB" id="9783370at2"/>
<organism evidence="2 3">
    <name type="scientific">Alteromonas lipolytica</name>
    <dbReference type="NCBI Taxonomy" id="1856405"/>
    <lineage>
        <taxon>Bacteria</taxon>
        <taxon>Pseudomonadati</taxon>
        <taxon>Pseudomonadota</taxon>
        <taxon>Gammaproteobacteria</taxon>
        <taxon>Alteromonadales</taxon>
        <taxon>Alteromonadaceae</taxon>
        <taxon>Alteromonas/Salinimonas group</taxon>
        <taxon>Alteromonas</taxon>
    </lineage>
</organism>
<dbReference type="Pfam" id="PF00004">
    <property type="entry name" value="AAA"/>
    <property type="match status" value="1"/>
</dbReference>
<dbReference type="Gene3D" id="3.40.50.300">
    <property type="entry name" value="P-loop containing nucleotide triphosphate hydrolases"/>
    <property type="match status" value="1"/>
</dbReference>
<dbReference type="SUPFAM" id="SSF52540">
    <property type="entry name" value="P-loop containing nucleoside triphosphate hydrolases"/>
    <property type="match status" value="1"/>
</dbReference>
<dbReference type="PANTHER" id="PTHR42759:SF1">
    <property type="entry name" value="MAGNESIUM-CHELATASE SUBUNIT CHLD"/>
    <property type="match status" value="1"/>
</dbReference>
<accession>A0A1E8FHU7</accession>
<feature type="domain" description="AAA+ ATPase" evidence="1">
    <location>
        <begin position="25"/>
        <end position="183"/>
    </location>
</feature>
<sequence>MAFQGTDSYIASDDLQLAVNAAITLERPLLIKGEPGTGKTLLAEELAASLQTELIQWHIKSTTKAQQGLYEYDAVSRLRDSQLGDERVHDIKNYIVKGKLWEAFAAEKRPVLLIDEIDKADIEFPNDLLLELDKMEFYVYETQQRIKADIRPIVIITSNNEKELPDAFLRRCFFHYIKFPTPDEMRQIVDVHFPNIKPRLLEEALTSFFKLRDIPGLKKKPSTSELIDWLKLLVAEDIPPEALQDKEGKSSIPPLYGALLKNEQDIHLFEKLVFMARR</sequence>
<dbReference type="GO" id="GO:0005524">
    <property type="term" value="F:ATP binding"/>
    <property type="evidence" value="ECO:0007669"/>
    <property type="project" value="InterPro"/>
</dbReference>
<dbReference type="SMART" id="SM00382">
    <property type="entry name" value="AAA"/>
    <property type="match status" value="1"/>
</dbReference>
<dbReference type="STRING" id="1856405.BFC17_17445"/>